<name>A0A8H7DG45_9AGAR</name>
<keyword evidence="4" id="KW-1185">Reference proteome</keyword>
<accession>A0A8H7DG45</accession>
<dbReference type="OrthoDB" id="3257613at2759"/>
<gene>
    <name evidence="3" type="ORF">MVEN_00044900</name>
</gene>
<dbReference type="InterPro" id="IPR041457">
    <property type="entry name" value="CxC2_KDZ-assoc"/>
</dbReference>
<evidence type="ECO:0000313" key="4">
    <source>
        <dbReference type="Proteomes" id="UP000620124"/>
    </source>
</evidence>
<evidence type="ECO:0000256" key="1">
    <source>
        <dbReference type="SAM" id="MobiDB-lite"/>
    </source>
</evidence>
<organism evidence="3 4">
    <name type="scientific">Mycena venus</name>
    <dbReference type="NCBI Taxonomy" id="2733690"/>
    <lineage>
        <taxon>Eukaryota</taxon>
        <taxon>Fungi</taxon>
        <taxon>Dikarya</taxon>
        <taxon>Basidiomycota</taxon>
        <taxon>Agaricomycotina</taxon>
        <taxon>Agaricomycetes</taxon>
        <taxon>Agaricomycetidae</taxon>
        <taxon>Agaricales</taxon>
        <taxon>Marasmiineae</taxon>
        <taxon>Mycenaceae</taxon>
        <taxon>Mycena</taxon>
    </lineage>
</organism>
<dbReference type="AlphaFoldDB" id="A0A8H7DG45"/>
<dbReference type="Pfam" id="PF18803">
    <property type="entry name" value="CxC2"/>
    <property type="match status" value="1"/>
</dbReference>
<feature type="region of interest" description="Disordered" evidence="1">
    <location>
        <begin position="107"/>
        <end position="128"/>
    </location>
</feature>
<evidence type="ECO:0000259" key="2">
    <source>
        <dbReference type="Pfam" id="PF18803"/>
    </source>
</evidence>
<feature type="compositionally biased region" description="Polar residues" evidence="1">
    <location>
        <begin position="107"/>
        <end position="121"/>
    </location>
</feature>
<sequence length="1099" mass="124122">MAFKRPNDVAVGSEKKRARTRTTGARFTEPVDMAGLTPISHSTQPHTRATEVHFTEPLDMAGSTPLHATASEVAPSTSAIVPPPSVPGWKPAPHVRGAAVKWNSEAGTSTLPTESSHSIQPVNPEDAPRINLEKDIPRRSQGQSNHLTEIAPLLPKFQGHILATFSHWQIGQMCECGTALGIFRCIECFNAPLWCRACLLAQHRYTPLHHVEKWDGKMFVRDSLADDRILHTHLGATEKCPHTPLGPPERVVFTLCDHNGFHTRLIQFCACNKSQRWEQLLAVRLFPSTVKQPQTAFTFNVMRQFQVHSLASKKSAYDYVKALSQLTNNSDPASVANRYREFLFACRLWRFLTLERRTGQAHGIDRFVPHRRPGSLALRCPACPEVGLNVTLEQILNASEHERHKWTLFISTDGNFKMQRKNKQDDPNDMGLNSGNAYCVPAMRHKAYLGSLKPTDETGTCSHLKAARMQDIAKFKNAVITGVVAVQCARHGFYLPQSLVDLIKGEGYGYTVLALSSGLGIEAQSLRWILLTYDIWCQFKARLLDRIRENFTDMLPVFERVEGAIGKMHVLNHQEMCMLQFNLNLLFHVGLTTGELIETGWAEHNLTAGSTKEMNDGHRHDVIDATCDHWNWEKMIHLASTLRRLYRVAHHERRSRRLFFDELDEAMSLRHPADASKWRQMWEGRVTTIERDGKDVSVFDTKFSSMSTPPTHAAAYAKLMALEPKSGQDKSQRLGDLGLIDDGLKLEAEKELVKRMVSLSAGEDSITAAREKLYLAIVDFHGQMAERVPALEARMKVVNPDKPEDAPLYLPSEIQDNQRSVLRLEALTVVERELRESDAHEALSELRTSIRTFNYNLSIKKTDIHGIEANTRAGKFLQTLSNNIQVAGDKYRRIRNALISLGMAENDSTFQALHRKEQYGRGGRQPQLGDSRKREPWFWHSSQPSGLNPAESQEWEKEMDRVQWFRERALLERAIEEVEILDAEFERAITWFAKTSEIWTKLALETSSIDLGITFSSGPNDYNPSVGGWQAYAHKQAAIYLELRVGCEQAKAGLAGMVKQDLEKENKKAKERADKEVKSGKDSLENDYSEYYTGLTAAL</sequence>
<dbReference type="Proteomes" id="UP000620124">
    <property type="component" value="Unassembled WGS sequence"/>
</dbReference>
<dbReference type="InterPro" id="IPR040521">
    <property type="entry name" value="KDZ"/>
</dbReference>
<feature type="domain" description="CxC2-like cysteine cluster KDZ transposase-associated" evidence="2">
    <location>
        <begin position="233"/>
        <end position="330"/>
    </location>
</feature>
<feature type="region of interest" description="Disordered" evidence="1">
    <location>
        <begin position="1"/>
        <end position="46"/>
    </location>
</feature>
<reference evidence="3" key="1">
    <citation type="submission" date="2020-05" db="EMBL/GenBank/DDBJ databases">
        <title>Mycena genomes resolve the evolution of fungal bioluminescence.</title>
        <authorList>
            <person name="Tsai I.J."/>
        </authorList>
    </citation>
    <scope>NUCLEOTIDE SEQUENCE</scope>
    <source>
        <strain evidence="3">CCC161011</strain>
    </source>
</reference>
<dbReference type="PANTHER" id="PTHR33096:SF1">
    <property type="entry name" value="CXC1-LIKE CYSTEINE CLUSTER ASSOCIATED WITH KDZ TRANSPOSASES DOMAIN-CONTAINING PROTEIN"/>
    <property type="match status" value="1"/>
</dbReference>
<dbReference type="EMBL" id="JACAZI010000001">
    <property type="protein sequence ID" value="KAF7371877.1"/>
    <property type="molecule type" value="Genomic_DNA"/>
</dbReference>
<evidence type="ECO:0000313" key="3">
    <source>
        <dbReference type="EMBL" id="KAF7371877.1"/>
    </source>
</evidence>
<dbReference type="Pfam" id="PF18758">
    <property type="entry name" value="KDZ"/>
    <property type="match status" value="1"/>
</dbReference>
<proteinExistence type="predicted"/>
<comment type="caution">
    <text evidence="3">The sequence shown here is derived from an EMBL/GenBank/DDBJ whole genome shotgun (WGS) entry which is preliminary data.</text>
</comment>
<dbReference type="PANTHER" id="PTHR33096">
    <property type="entry name" value="CXC2 DOMAIN-CONTAINING PROTEIN"/>
    <property type="match status" value="1"/>
</dbReference>
<protein>
    <recommendedName>
        <fullName evidence="2">CxC2-like cysteine cluster KDZ transposase-associated domain-containing protein</fullName>
    </recommendedName>
</protein>